<gene>
    <name evidence="1" type="ORF">CDAR_187971</name>
</gene>
<accession>A0AAV4SQT1</accession>
<proteinExistence type="predicted"/>
<organism evidence="1 2">
    <name type="scientific">Caerostris darwini</name>
    <dbReference type="NCBI Taxonomy" id="1538125"/>
    <lineage>
        <taxon>Eukaryota</taxon>
        <taxon>Metazoa</taxon>
        <taxon>Ecdysozoa</taxon>
        <taxon>Arthropoda</taxon>
        <taxon>Chelicerata</taxon>
        <taxon>Arachnida</taxon>
        <taxon>Araneae</taxon>
        <taxon>Araneomorphae</taxon>
        <taxon>Entelegynae</taxon>
        <taxon>Araneoidea</taxon>
        <taxon>Araneidae</taxon>
        <taxon>Caerostris</taxon>
    </lineage>
</organism>
<keyword evidence="2" id="KW-1185">Reference proteome</keyword>
<name>A0AAV4SQT1_9ARAC</name>
<protein>
    <submittedName>
        <fullName evidence="1">Uncharacterized protein</fullName>
    </submittedName>
</protein>
<evidence type="ECO:0000313" key="1">
    <source>
        <dbReference type="EMBL" id="GIY34817.1"/>
    </source>
</evidence>
<dbReference type="EMBL" id="BPLQ01008099">
    <property type="protein sequence ID" value="GIY34817.1"/>
    <property type="molecule type" value="Genomic_DNA"/>
</dbReference>
<sequence>MANNYLLTLEQRRCTRKHNCKANLLYHKEQSPLEPIIIVSIILVLQRSRLRFVVISWTSSLRPPLPSFLGNKTRILIPIPNSDLLPDVYSEETGTAHGKEKAILGLYFMRFDVRGCHR</sequence>
<dbReference type="Proteomes" id="UP001054837">
    <property type="component" value="Unassembled WGS sequence"/>
</dbReference>
<evidence type="ECO:0000313" key="2">
    <source>
        <dbReference type="Proteomes" id="UP001054837"/>
    </source>
</evidence>
<comment type="caution">
    <text evidence="1">The sequence shown here is derived from an EMBL/GenBank/DDBJ whole genome shotgun (WGS) entry which is preliminary data.</text>
</comment>
<reference evidence="1 2" key="1">
    <citation type="submission" date="2021-06" db="EMBL/GenBank/DDBJ databases">
        <title>Caerostris darwini draft genome.</title>
        <authorList>
            <person name="Kono N."/>
            <person name="Arakawa K."/>
        </authorList>
    </citation>
    <scope>NUCLEOTIDE SEQUENCE [LARGE SCALE GENOMIC DNA]</scope>
</reference>
<dbReference type="AlphaFoldDB" id="A0AAV4SQT1"/>